<reference evidence="4" key="1">
    <citation type="submission" date="2016-11" db="UniProtKB">
        <authorList>
            <consortium name="WormBaseParasite"/>
        </authorList>
    </citation>
    <scope>IDENTIFICATION</scope>
</reference>
<evidence type="ECO:0000313" key="3">
    <source>
        <dbReference type="Proteomes" id="UP000095280"/>
    </source>
</evidence>
<evidence type="ECO:0000256" key="2">
    <source>
        <dbReference type="SAM" id="Phobius"/>
    </source>
</evidence>
<feature type="transmembrane region" description="Helical" evidence="2">
    <location>
        <begin position="50"/>
        <end position="68"/>
    </location>
</feature>
<evidence type="ECO:0000256" key="1">
    <source>
        <dbReference type="SAM" id="MobiDB-lite"/>
    </source>
</evidence>
<dbReference type="Proteomes" id="UP000095280">
    <property type="component" value="Unplaced"/>
</dbReference>
<name>A0A1I8FYC1_9PLAT</name>
<proteinExistence type="predicted"/>
<keyword evidence="3" id="KW-1185">Reference proteome</keyword>
<keyword evidence="2" id="KW-0472">Membrane</keyword>
<dbReference type="WBParaSite" id="maker-uti_cns_0000294-snap-gene-0.6-mRNA-1">
    <property type="protein sequence ID" value="maker-uti_cns_0000294-snap-gene-0.6-mRNA-1"/>
    <property type="gene ID" value="maker-uti_cns_0000294-snap-gene-0.6"/>
</dbReference>
<feature type="region of interest" description="Disordered" evidence="1">
    <location>
        <begin position="76"/>
        <end position="99"/>
    </location>
</feature>
<organism evidence="3 4">
    <name type="scientific">Macrostomum lignano</name>
    <dbReference type="NCBI Taxonomy" id="282301"/>
    <lineage>
        <taxon>Eukaryota</taxon>
        <taxon>Metazoa</taxon>
        <taxon>Spiralia</taxon>
        <taxon>Lophotrochozoa</taxon>
        <taxon>Platyhelminthes</taxon>
        <taxon>Rhabditophora</taxon>
        <taxon>Macrostomorpha</taxon>
        <taxon>Macrostomida</taxon>
        <taxon>Macrostomidae</taxon>
        <taxon>Macrostomum</taxon>
    </lineage>
</organism>
<accession>A0A1I8FYC1</accession>
<dbReference type="AlphaFoldDB" id="A0A1I8FYC1"/>
<keyword evidence="2" id="KW-0812">Transmembrane</keyword>
<protein>
    <submittedName>
        <fullName evidence="4">CASP-like protein</fullName>
    </submittedName>
</protein>
<sequence length="227" mass="24334">PFSASNGRKAHVQIKTVLLFFPSLAKFEAHSCPTIPEFDFESFICGMTKVYFLVFIFIYNFLLTNCYIKTTKTPPTHLSGSGAAGPPGDDEDVGSGSGSGFPSGGRLSPYYHFSATSSSATTVIRLPLFPSSVVPVSVKAVTQVPRLVNPNDPSQSPGCSESCAMMRFGVSLGFQAVWRHDLARPQSGAFRKAAAPIETALEAAFKAYPGEQTARVVSFRFESASSL</sequence>
<keyword evidence="2" id="KW-1133">Transmembrane helix</keyword>
<evidence type="ECO:0000313" key="4">
    <source>
        <dbReference type="WBParaSite" id="maker-uti_cns_0000294-snap-gene-0.6-mRNA-1"/>
    </source>
</evidence>